<dbReference type="InterPro" id="IPR036890">
    <property type="entry name" value="HATPase_C_sf"/>
</dbReference>
<keyword evidence="1" id="KW-0812">Transmembrane</keyword>
<dbReference type="InterPro" id="IPR032834">
    <property type="entry name" value="NatK-like_C"/>
</dbReference>
<reference evidence="3 4" key="1">
    <citation type="submission" date="2018-07" db="EMBL/GenBank/DDBJ databases">
        <title>New species, Clostridium PI-S10-A1B.</title>
        <authorList>
            <person name="Krishna G."/>
            <person name="Summeta K."/>
            <person name="Shikha S."/>
            <person name="Prabhu P.B."/>
            <person name="Suresh K."/>
        </authorList>
    </citation>
    <scope>NUCLEOTIDE SEQUENCE [LARGE SCALE GENOMIC DNA]</scope>
    <source>
        <strain evidence="3 4">PI-S10-A1B</strain>
    </source>
</reference>
<evidence type="ECO:0000259" key="2">
    <source>
        <dbReference type="Pfam" id="PF14501"/>
    </source>
</evidence>
<feature type="transmembrane region" description="Helical" evidence="1">
    <location>
        <begin position="117"/>
        <end position="138"/>
    </location>
</feature>
<dbReference type="Proteomes" id="UP000260680">
    <property type="component" value="Unassembled WGS sequence"/>
</dbReference>
<feature type="transmembrane region" description="Helical" evidence="1">
    <location>
        <begin position="54"/>
        <end position="73"/>
    </location>
</feature>
<dbReference type="Gene3D" id="3.30.565.10">
    <property type="entry name" value="Histidine kinase-like ATPase, C-terminal domain"/>
    <property type="match status" value="1"/>
</dbReference>
<evidence type="ECO:0000313" key="4">
    <source>
        <dbReference type="Proteomes" id="UP000260680"/>
    </source>
</evidence>
<feature type="transmembrane region" description="Helical" evidence="1">
    <location>
        <begin position="158"/>
        <end position="179"/>
    </location>
</feature>
<keyword evidence="3" id="KW-0067">ATP-binding</keyword>
<feature type="transmembrane region" description="Helical" evidence="1">
    <location>
        <begin position="185"/>
        <end position="208"/>
    </location>
</feature>
<evidence type="ECO:0000313" key="3">
    <source>
        <dbReference type="EMBL" id="RFZ77469.1"/>
    </source>
</evidence>
<gene>
    <name evidence="3" type="ORF">DS742_18105</name>
</gene>
<keyword evidence="1" id="KW-0472">Membrane</keyword>
<dbReference type="PANTHER" id="PTHR40448:SF1">
    <property type="entry name" value="TWO-COMPONENT SENSOR HISTIDINE KINASE"/>
    <property type="match status" value="1"/>
</dbReference>
<feature type="transmembrane region" description="Helical" evidence="1">
    <location>
        <begin position="6"/>
        <end position="24"/>
    </location>
</feature>
<feature type="transmembrane region" description="Helical" evidence="1">
    <location>
        <begin position="80"/>
        <end position="105"/>
    </location>
</feature>
<accession>A0A3E2N8Y1</accession>
<dbReference type="RefSeq" id="WP_117418381.1">
    <property type="nucleotide sequence ID" value="NZ_QOHO01000060.1"/>
</dbReference>
<dbReference type="EMBL" id="QOHO01000060">
    <property type="protein sequence ID" value="RFZ77469.1"/>
    <property type="molecule type" value="Genomic_DNA"/>
</dbReference>
<dbReference type="GO" id="GO:0005524">
    <property type="term" value="F:ATP binding"/>
    <property type="evidence" value="ECO:0007669"/>
    <property type="project" value="UniProtKB-KW"/>
</dbReference>
<name>A0A3E2N8Y1_9FIRM</name>
<feature type="domain" description="Sensor histidine kinase NatK-like C-terminal" evidence="2">
    <location>
        <begin position="332"/>
        <end position="436"/>
    </location>
</feature>
<dbReference type="OrthoDB" id="1634477at2"/>
<protein>
    <submittedName>
        <fullName evidence="3">ATP-binding protein</fullName>
    </submittedName>
</protein>
<dbReference type="Pfam" id="PF14501">
    <property type="entry name" value="HATPase_c_5"/>
    <property type="match status" value="1"/>
</dbReference>
<sequence>MIYAAMAAMLVYYFYFLLYYQKVFPPKKQRWVRDVLALLSVDVTYKLLEILDVRFLFIPVVLLAMAAGFRLSTSMNWLQALYGGGLCVMSAYCFRSILVSIVAFIQLDSNPGFIVDPATHITMTAVSVPIVMLFFIILRKTVFQASSFRRFINNSRQLKMIVTFEITAAINLTIINYARFSFSNVAWYIGIKLVGSLLTQSILAYMIYQSNQTIKLLEYKWRSQTLEEQYARQLRHYKSYQKYTETLRTFRHDYKFMTASLKTLLQQQETQQAIELLDSIDHTMQENLQDHKSYSNNTILDAVLQDYAGICEENGIHFSFQVLIPSSMELPVLDTVRVFSNIISNAVEACCKIPETERFIEITSTTANGWVNVQAVNSYNGAALEKNGKLLTTKSKKESHGLGLVSVNEVAERLGGFTLIDASAENKIFKISVCIPHSTE</sequence>
<organism evidence="3 4">
    <name type="scientific">Lacrimispora amygdalina</name>
    <dbReference type="NCBI Taxonomy" id="253257"/>
    <lineage>
        <taxon>Bacteria</taxon>
        <taxon>Bacillati</taxon>
        <taxon>Bacillota</taxon>
        <taxon>Clostridia</taxon>
        <taxon>Lachnospirales</taxon>
        <taxon>Lachnospiraceae</taxon>
        <taxon>Lacrimispora</taxon>
    </lineage>
</organism>
<evidence type="ECO:0000256" key="1">
    <source>
        <dbReference type="SAM" id="Phobius"/>
    </source>
</evidence>
<dbReference type="SUPFAM" id="SSF55874">
    <property type="entry name" value="ATPase domain of HSP90 chaperone/DNA topoisomerase II/histidine kinase"/>
    <property type="match status" value="1"/>
</dbReference>
<dbReference type="CDD" id="cd16935">
    <property type="entry name" value="HATPase_AgrC-ComD-like"/>
    <property type="match status" value="1"/>
</dbReference>
<keyword evidence="3" id="KW-0547">Nucleotide-binding</keyword>
<proteinExistence type="predicted"/>
<keyword evidence="1" id="KW-1133">Transmembrane helix</keyword>
<dbReference type="AlphaFoldDB" id="A0A3E2N8Y1"/>
<dbReference type="GO" id="GO:0042802">
    <property type="term" value="F:identical protein binding"/>
    <property type="evidence" value="ECO:0007669"/>
    <property type="project" value="TreeGrafter"/>
</dbReference>
<dbReference type="PANTHER" id="PTHR40448">
    <property type="entry name" value="TWO-COMPONENT SENSOR HISTIDINE KINASE"/>
    <property type="match status" value="1"/>
</dbReference>
<comment type="caution">
    <text evidence="3">The sequence shown here is derived from an EMBL/GenBank/DDBJ whole genome shotgun (WGS) entry which is preliminary data.</text>
</comment>